<evidence type="ECO:0000256" key="21">
    <source>
        <dbReference type="ARBA" id="ARBA00047849"/>
    </source>
</evidence>
<evidence type="ECO:0000256" key="24">
    <source>
        <dbReference type="ARBA" id="ARBA00049561"/>
    </source>
</evidence>
<dbReference type="PANTHER" id="PTHR42886">
    <property type="entry name" value="RE40534P-RELATED"/>
    <property type="match status" value="1"/>
</dbReference>
<organism evidence="26 27">
    <name type="scientific">Acropora cervicornis</name>
    <name type="common">Staghorn coral</name>
    <dbReference type="NCBI Taxonomy" id="6130"/>
    <lineage>
        <taxon>Eukaryota</taxon>
        <taxon>Metazoa</taxon>
        <taxon>Cnidaria</taxon>
        <taxon>Anthozoa</taxon>
        <taxon>Hexacorallia</taxon>
        <taxon>Scleractinia</taxon>
        <taxon>Astrocoeniina</taxon>
        <taxon>Acroporidae</taxon>
        <taxon>Acropora</taxon>
    </lineage>
</organism>
<dbReference type="Pfam" id="PF00561">
    <property type="entry name" value="Abhydrolase_1"/>
    <property type="match status" value="1"/>
</dbReference>
<keyword evidence="6" id="KW-0963">Cytoplasm</keyword>
<comment type="catalytic activity">
    <reaction evidence="24">
        <text>1-(9Z-octadecenoyl)-sn-glycero-3-phosphate + (9Z)-octadecenoyl-CoA = 1,2-di-(9Z-octadecenoyl)-sn-glycero-3-phosphate + CoA</text>
        <dbReference type="Rhea" id="RHEA:37131"/>
        <dbReference type="ChEBI" id="CHEBI:57287"/>
        <dbReference type="ChEBI" id="CHEBI:57387"/>
        <dbReference type="ChEBI" id="CHEBI:74544"/>
        <dbReference type="ChEBI" id="CHEBI:74546"/>
    </reaction>
    <physiologicalReaction direction="left-to-right" evidence="24">
        <dbReference type="Rhea" id="RHEA:37132"/>
    </physiologicalReaction>
</comment>
<evidence type="ECO:0000256" key="19">
    <source>
        <dbReference type="ARBA" id="ARBA00047525"/>
    </source>
</evidence>
<comment type="catalytic activity">
    <reaction evidence="23">
        <text>1-(9Z-octadecenoyl)-sn-glycero-3-phosphate + (5Z,8Z,11Z,14Z)-eicosatetraenoyl-CoA = 1-(9Z)-octadecenoyl-2-(5Z,8Z,11Z,14Z)-eicosatetraenoyl-sn-glycero-3-phosphate + CoA</text>
        <dbReference type="Rhea" id="RHEA:37443"/>
        <dbReference type="ChEBI" id="CHEBI:57287"/>
        <dbReference type="ChEBI" id="CHEBI:57368"/>
        <dbReference type="ChEBI" id="CHEBI:74544"/>
        <dbReference type="ChEBI" id="CHEBI:74928"/>
    </reaction>
    <physiologicalReaction direction="left-to-right" evidence="23">
        <dbReference type="Rhea" id="RHEA:37444"/>
    </physiologicalReaction>
</comment>
<dbReference type="Gene3D" id="3.40.50.1820">
    <property type="entry name" value="alpha/beta hydrolase"/>
    <property type="match status" value="1"/>
</dbReference>
<comment type="function">
    <text evidence="18">Coenzyme A-dependent lysophosphatidic acid acyltransferase that catalyzes the transfer of an acyl group on a lysophosphatidic acid. Functions preferentially with 1-oleoyl-lysophosphatidic acid followed by 1-palmitoyl-lysophosphatidic acid, 1-stearoyl-lysophosphatidic acid and 1-arachidonoyl-lysophosphatidic acid as lipid acceptor. Functions preferentially with arachidonoyl-CoA followed by oleoyl-CoA as acyl group donors. Functions in phosphatidic acid biosynthesis. May regulate the cellular storage of triacylglycerol through activation of the phospholipase PNPLA2. Involved in keratinocyte differentiation. Regulates lipid droplet fusion.</text>
</comment>
<gene>
    <name evidence="26" type="ORF">P5673_016452</name>
</gene>
<dbReference type="GO" id="GO:0006631">
    <property type="term" value="P:fatty acid metabolic process"/>
    <property type="evidence" value="ECO:0007669"/>
    <property type="project" value="UniProtKB-KW"/>
</dbReference>
<comment type="catalytic activity">
    <reaction evidence="20">
        <text>1-octadecanoyl-sn-glycero-3-phosphate + (9Z)-octadecenoyl-CoA = 1-octadecanoyl-2-(9Z-octadecenoyl)-sn-glycero-3-phosphate + CoA</text>
        <dbReference type="Rhea" id="RHEA:37163"/>
        <dbReference type="ChEBI" id="CHEBI:57287"/>
        <dbReference type="ChEBI" id="CHEBI:57387"/>
        <dbReference type="ChEBI" id="CHEBI:74560"/>
        <dbReference type="ChEBI" id="CHEBI:74565"/>
    </reaction>
    <physiologicalReaction direction="left-to-right" evidence="20">
        <dbReference type="Rhea" id="RHEA:37164"/>
    </physiologicalReaction>
</comment>
<sequence>MQETENPGSAAGADQEQGTWYSGWFAWCPTSDRLLEIAESQILRKIQSYYESEFVRLENGHKIWTLKFNPRATKTPLVLVHGFGGGVGLWAMNVDNLSQNRTVYAFDVLGFGRSSRPQLSSDPEEAEEQFVDSIEQWREKIGLDKFVLLGHSLGGYLASSYTIKYPARVKHLILADPWGFPVKPSKDNIHRHIPVWVKFLGAVLSPFNPLAGLRAAGPWGPSLIRQFRPDFQRKFSSILSDDAIFNYIYHCNAQEPSGETAFKGMTIPYGWARNPMIYRITSVDRNVPMTMIYGSRSWIDSKLGQETKDRRRGCQVDVVVVAGAGHHVYVDKPQQFNELVEAVCQREDE</sequence>
<evidence type="ECO:0000313" key="26">
    <source>
        <dbReference type="EMBL" id="KAK2560690.1"/>
    </source>
</evidence>
<dbReference type="Proteomes" id="UP001249851">
    <property type="component" value="Unassembled WGS sequence"/>
</dbReference>
<comment type="catalytic activity">
    <reaction evidence="21">
        <text>eicosanoyl-CoA + 1-(9Z-octadecenoyl)-sn-glycero-3-phosphate = 1-(9Z)-octadecenoyl-2-eicosanoyl-sn-glycero-3-phosphate + CoA</text>
        <dbReference type="Rhea" id="RHEA:37451"/>
        <dbReference type="ChEBI" id="CHEBI:57287"/>
        <dbReference type="ChEBI" id="CHEBI:57380"/>
        <dbReference type="ChEBI" id="CHEBI:74544"/>
        <dbReference type="ChEBI" id="CHEBI:74937"/>
    </reaction>
    <physiologicalReaction direction="left-to-right" evidence="21">
        <dbReference type="Rhea" id="RHEA:37452"/>
    </physiologicalReaction>
</comment>
<protein>
    <recommendedName>
        <fullName evidence="16">1-acylglycerol-3-phosphate O-acyltransferase ABHD5</fullName>
        <ecNumber evidence="5">2.3.1.51</ecNumber>
    </recommendedName>
    <alternativeName>
        <fullName evidence="17">Abhydrolase domain-containing protein 5</fullName>
    </alternativeName>
</protein>
<evidence type="ECO:0000256" key="1">
    <source>
        <dbReference type="ARBA" id="ARBA00000300"/>
    </source>
</evidence>
<evidence type="ECO:0000256" key="16">
    <source>
        <dbReference type="ARBA" id="ARBA00040731"/>
    </source>
</evidence>
<dbReference type="GO" id="GO:0003841">
    <property type="term" value="F:1-acylglycerol-3-phosphate O-acyltransferase activity"/>
    <property type="evidence" value="ECO:0007669"/>
    <property type="project" value="UniProtKB-EC"/>
</dbReference>
<comment type="subcellular location">
    <subcellularLocation>
        <location evidence="3">Cytoplasm</location>
    </subcellularLocation>
    <subcellularLocation>
        <location evidence="4">Lipid droplet</location>
    </subcellularLocation>
</comment>
<keyword evidence="9" id="KW-0808">Transferase</keyword>
<evidence type="ECO:0000256" key="12">
    <source>
        <dbReference type="ARBA" id="ARBA00023098"/>
    </source>
</evidence>
<dbReference type="EMBL" id="JARQWQ010000035">
    <property type="protein sequence ID" value="KAK2560690.1"/>
    <property type="molecule type" value="Genomic_DNA"/>
</dbReference>
<keyword evidence="27" id="KW-1185">Reference proteome</keyword>
<evidence type="ECO:0000256" key="8">
    <source>
        <dbReference type="ARBA" id="ARBA00022677"/>
    </source>
</evidence>
<evidence type="ECO:0000256" key="5">
    <source>
        <dbReference type="ARBA" id="ARBA00013211"/>
    </source>
</evidence>
<comment type="catalytic activity">
    <reaction evidence="19">
        <text>1-hexadecanoyl-sn-glycero-3-phosphate + (9Z)-octadecenoyl-CoA = 1-hexadecanoyl-2-(9Z-octadecenoyl)-sn-glycero-3-phosphate + CoA</text>
        <dbReference type="Rhea" id="RHEA:33187"/>
        <dbReference type="ChEBI" id="CHEBI:57287"/>
        <dbReference type="ChEBI" id="CHEBI:57387"/>
        <dbReference type="ChEBI" id="CHEBI:57518"/>
        <dbReference type="ChEBI" id="CHEBI:64839"/>
    </reaction>
    <physiologicalReaction direction="left-to-right" evidence="19">
        <dbReference type="Rhea" id="RHEA:33188"/>
    </physiologicalReaction>
</comment>
<evidence type="ECO:0000256" key="22">
    <source>
        <dbReference type="ARBA" id="ARBA00048632"/>
    </source>
</evidence>
<evidence type="ECO:0000256" key="6">
    <source>
        <dbReference type="ARBA" id="ARBA00022490"/>
    </source>
</evidence>
<dbReference type="AlphaFoldDB" id="A0AAD9V4R7"/>
<reference evidence="26" key="2">
    <citation type="journal article" date="2023" name="Science">
        <title>Genomic signatures of disease resistance in endangered staghorn corals.</title>
        <authorList>
            <person name="Vollmer S.V."/>
            <person name="Selwyn J.D."/>
            <person name="Despard B.A."/>
            <person name="Roesel C.L."/>
        </authorList>
    </citation>
    <scope>NUCLEOTIDE SEQUENCE</scope>
    <source>
        <strain evidence="26">K2</strain>
    </source>
</reference>
<evidence type="ECO:0000256" key="4">
    <source>
        <dbReference type="ARBA" id="ARBA00004502"/>
    </source>
</evidence>
<comment type="catalytic activity">
    <reaction evidence="14">
        <text>1-(9Z-octadecenoyl)-sn-glycero-3-phosphate + octadecanoyl-CoA = 1-(9Z-octadecenoyl)-2-octadecanoyl-sn-glycero-3-phosphate + CoA</text>
        <dbReference type="Rhea" id="RHEA:37147"/>
        <dbReference type="ChEBI" id="CHEBI:57287"/>
        <dbReference type="ChEBI" id="CHEBI:57394"/>
        <dbReference type="ChEBI" id="CHEBI:74544"/>
        <dbReference type="ChEBI" id="CHEBI:74552"/>
    </reaction>
    <physiologicalReaction direction="left-to-right" evidence="14">
        <dbReference type="Rhea" id="RHEA:37148"/>
    </physiologicalReaction>
</comment>
<keyword evidence="13" id="KW-0012">Acyltransferase</keyword>
<evidence type="ECO:0000256" key="23">
    <source>
        <dbReference type="ARBA" id="ARBA00048770"/>
    </source>
</evidence>
<evidence type="ECO:0000256" key="9">
    <source>
        <dbReference type="ARBA" id="ARBA00022679"/>
    </source>
</evidence>
<dbReference type="InterPro" id="IPR000073">
    <property type="entry name" value="AB_hydrolase_1"/>
</dbReference>
<keyword evidence="11" id="KW-0276">Fatty acid metabolism</keyword>
<comment type="catalytic activity">
    <reaction evidence="2">
        <text>1-(9Z-octadecenoyl)-sn-glycero-3-phosphate + hexadecanoyl-CoA = 1-(9Z)-octadecenoyl-2-hexadecanoyl-sn-glycero-3-phosphate + CoA</text>
        <dbReference type="Rhea" id="RHEA:37143"/>
        <dbReference type="ChEBI" id="CHEBI:57287"/>
        <dbReference type="ChEBI" id="CHEBI:57379"/>
        <dbReference type="ChEBI" id="CHEBI:74544"/>
        <dbReference type="ChEBI" id="CHEBI:74551"/>
    </reaction>
    <physiologicalReaction direction="left-to-right" evidence="2">
        <dbReference type="Rhea" id="RHEA:37144"/>
    </physiologicalReaction>
</comment>
<dbReference type="EC" id="2.3.1.51" evidence="5"/>
<dbReference type="GO" id="GO:0030154">
    <property type="term" value="P:cell differentiation"/>
    <property type="evidence" value="ECO:0007669"/>
    <property type="project" value="UniProtKB-KW"/>
</dbReference>
<dbReference type="GO" id="GO:0052689">
    <property type="term" value="F:carboxylic ester hydrolase activity"/>
    <property type="evidence" value="ECO:0007669"/>
    <property type="project" value="TreeGrafter"/>
</dbReference>
<evidence type="ECO:0000256" key="2">
    <source>
        <dbReference type="ARBA" id="ARBA00000816"/>
    </source>
</evidence>
<name>A0AAD9V4R7_ACRCE</name>
<dbReference type="InterPro" id="IPR029058">
    <property type="entry name" value="AB_hydrolase_fold"/>
</dbReference>
<reference evidence="26" key="1">
    <citation type="journal article" date="2023" name="G3 (Bethesda)">
        <title>Whole genome assembly and annotation of the endangered Caribbean coral Acropora cervicornis.</title>
        <authorList>
            <person name="Selwyn J.D."/>
            <person name="Vollmer S.V."/>
        </authorList>
    </citation>
    <scope>NUCLEOTIDE SEQUENCE</scope>
    <source>
        <strain evidence="26">K2</strain>
    </source>
</reference>
<keyword evidence="7" id="KW-0444">Lipid biosynthesis</keyword>
<evidence type="ECO:0000313" key="27">
    <source>
        <dbReference type="Proteomes" id="UP001249851"/>
    </source>
</evidence>
<dbReference type="GO" id="GO:0055088">
    <property type="term" value="P:lipid homeostasis"/>
    <property type="evidence" value="ECO:0007669"/>
    <property type="project" value="TreeGrafter"/>
</dbReference>
<feature type="domain" description="AB hydrolase-1" evidence="25">
    <location>
        <begin position="76"/>
        <end position="333"/>
    </location>
</feature>
<evidence type="ECO:0000256" key="13">
    <source>
        <dbReference type="ARBA" id="ARBA00023315"/>
    </source>
</evidence>
<dbReference type="GO" id="GO:0005811">
    <property type="term" value="C:lipid droplet"/>
    <property type="evidence" value="ECO:0007669"/>
    <property type="project" value="UniProtKB-SubCell"/>
</dbReference>
<evidence type="ECO:0000256" key="15">
    <source>
        <dbReference type="ARBA" id="ARBA00038097"/>
    </source>
</evidence>
<evidence type="ECO:0000256" key="14">
    <source>
        <dbReference type="ARBA" id="ARBA00036296"/>
    </source>
</evidence>
<evidence type="ECO:0000259" key="25">
    <source>
        <dbReference type="Pfam" id="PF00561"/>
    </source>
</evidence>
<evidence type="ECO:0000256" key="18">
    <source>
        <dbReference type="ARBA" id="ARBA00045357"/>
    </source>
</evidence>
<keyword evidence="8" id="KW-0551">Lipid droplet</keyword>
<dbReference type="PANTHER" id="PTHR42886:SF29">
    <property type="entry name" value="PUMMELIG, ISOFORM A"/>
    <property type="match status" value="1"/>
</dbReference>
<proteinExistence type="inferred from homology"/>
<evidence type="ECO:0000256" key="10">
    <source>
        <dbReference type="ARBA" id="ARBA00022782"/>
    </source>
</evidence>
<evidence type="ECO:0000256" key="11">
    <source>
        <dbReference type="ARBA" id="ARBA00022832"/>
    </source>
</evidence>
<keyword evidence="10" id="KW-0221">Differentiation</keyword>
<dbReference type="GO" id="GO:0006654">
    <property type="term" value="P:phosphatidic acid biosynthetic process"/>
    <property type="evidence" value="ECO:0007669"/>
    <property type="project" value="TreeGrafter"/>
</dbReference>
<evidence type="ECO:0000256" key="17">
    <source>
        <dbReference type="ARBA" id="ARBA00042413"/>
    </source>
</evidence>
<comment type="similarity">
    <text evidence="15">Belongs to the peptidase S33 family. ABHD4/ABHD5 subfamily.</text>
</comment>
<comment type="caution">
    <text evidence="26">The sequence shown here is derived from an EMBL/GenBank/DDBJ whole genome shotgun (WGS) entry which is preliminary data.</text>
</comment>
<comment type="catalytic activity">
    <reaction evidence="22">
        <text>1-(5Z,8Z,11Z,14Z-eicosatetraenoyl)-sn-glycero-3-phosphate + (9Z)-octadecenoyl-CoA = 1-(5Z,8Z,11Z,14Z)-eicosatetraenoyl-2-(9Z)-octadecenoyl-sn-glycero-3-phosphate + CoA</text>
        <dbReference type="Rhea" id="RHEA:37455"/>
        <dbReference type="ChEBI" id="CHEBI:57287"/>
        <dbReference type="ChEBI" id="CHEBI:57387"/>
        <dbReference type="ChEBI" id="CHEBI:74938"/>
        <dbReference type="ChEBI" id="CHEBI:74941"/>
    </reaction>
    <physiologicalReaction direction="left-to-right" evidence="22">
        <dbReference type="Rhea" id="RHEA:37456"/>
    </physiologicalReaction>
</comment>
<dbReference type="FunFam" id="3.40.50.1820:FF:000019">
    <property type="entry name" value="1-acylglycerol-3-phosphate O-acyltransferase ABHD5"/>
    <property type="match status" value="1"/>
</dbReference>
<dbReference type="SUPFAM" id="SSF53474">
    <property type="entry name" value="alpha/beta-Hydrolases"/>
    <property type="match status" value="1"/>
</dbReference>
<accession>A0AAD9V4R7</accession>
<evidence type="ECO:0000256" key="20">
    <source>
        <dbReference type="ARBA" id="ARBA00047543"/>
    </source>
</evidence>
<keyword evidence="12" id="KW-0443">Lipid metabolism</keyword>
<dbReference type="GO" id="GO:0005739">
    <property type="term" value="C:mitochondrion"/>
    <property type="evidence" value="ECO:0007669"/>
    <property type="project" value="TreeGrafter"/>
</dbReference>
<comment type="catalytic activity">
    <reaction evidence="1">
        <text>a 1-acyl-sn-glycero-3-phosphate + an acyl-CoA = a 1,2-diacyl-sn-glycero-3-phosphate + CoA</text>
        <dbReference type="Rhea" id="RHEA:19709"/>
        <dbReference type="ChEBI" id="CHEBI:57287"/>
        <dbReference type="ChEBI" id="CHEBI:57970"/>
        <dbReference type="ChEBI" id="CHEBI:58342"/>
        <dbReference type="ChEBI" id="CHEBI:58608"/>
        <dbReference type="EC" id="2.3.1.51"/>
    </reaction>
    <physiologicalReaction direction="left-to-right" evidence="1">
        <dbReference type="Rhea" id="RHEA:19710"/>
    </physiologicalReaction>
</comment>
<evidence type="ECO:0000256" key="7">
    <source>
        <dbReference type="ARBA" id="ARBA00022516"/>
    </source>
</evidence>
<evidence type="ECO:0000256" key="3">
    <source>
        <dbReference type="ARBA" id="ARBA00004496"/>
    </source>
</evidence>
<dbReference type="PRINTS" id="PR00111">
    <property type="entry name" value="ABHYDROLASE"/>
</dbReference>